<accession>A0A645FA74</accession>
<dbReference type="EMBL" id="VSSQ01057348">
    <property type="protein sequence ID" value="MPN11157.1"/>
    <property type="molecule type" value="Genomic_DNA"/>
</dbReference>
<name>A0A645FA74_9ZZZZ</name>
<reference evidence="1" key="1">
    <citation type="submission" date="2019-08" db="EMBL/GenBank/DDBJ databases">
        <authorList>
            <person name="Kucharzyk K."/>
            <person name="Murdoch R.W."/>
            <person name="Higgins S."/>
            <person name="Loffler F."/>
        </authorList>
    </citation>
    <scope>NUCLEOTIDE SEQUENCE</scope>
</reference>
<organism evidence="1">
    <name type="scientific">bioreactor metagenome</name>
    <dbReference type="NCBI Taxonomy" id="1076179"/>
    <lineage>
        <taxon>unclassified sequences</taxon>
        <taxon>metagenomes</taxon>
        <taxon>ecological metagenomes</taxon>
    </lineage>
</organism>
<dbReference type="AlphaFoldDB" id="A0A645FA74"/>
<proteinExistence type="predicted"/>
<comment type="caution">
    <text evidence="1">The sequence shown here is derived from an EMBL/GenBank/DDBJ whole genome shotgun (WGS) entry which is preliminary data.</text>
</comment>
<protein>
    <submittedName>
        <fullName evidence="1">Uncharacterized protein</fullName>
    </submittedName>
</protein>
<gene>
    <name evidence="1" type="ORF">SDC9_158458</name>
</gene>
<sequence>MPFVGGYDGHKIHPFFFGQEHFFFEHLLIGSVYSVVGEKIFPSGTPGYFRIYAETTAYQFNQIVHKSSVTMNCPNKSITSATNHTHFKFFLNHDTVH</sequence>
<evidence type="ECO:0000313" key="1">
    <source>
        <dbReference type="EMBL" id="MPN11157.1"/>
    </source>
</evidence>